<feature type="chain" id="PRO_5029557728" evidence="1">
    <location>
        <begin position="33"/>
        <end position="207"/>
    </location>
</feature>
<evidence type="ECO:0000313" key="4">
    <source>
        <dbReference type="WBParaSite" id="HCON_00022430-00001"/>
    </source>
</evidence>
<proteinExistence type="predicted"/>
<dbReference type="InterPro" id="IPR045266">
    <property type="entry name" value="DOH_DOMON"/>
</dbReference>
<name>A0A7I5E654_HAECO</name>
<dbReference type="OMA" id="GNNEWSA"/>
<organism evidence="3 4">
    <name type="scientific">Haemonchus contortus</name>
    <name type="common">Barber pole worm</name>
    <dbReference type="NCBI Taxonomy" id="6289"/>
    <lineage>
        <taxon>Eukaryota</taxon>
        <taxon>Metazoa</taxon>
        <taxon>Ecdysozoa</taxon>
        <taxon>Nematoda</taxon>
        <taxon>Chromadorea</taxon>
        <taxon>Rhabditida</taxon>
        <taxon>Rhabditina</taxon>
        <taxon>Rhabditomorpha</taxon>
        <taxon>Strongyloidea</taxon>
        <taxon>Trichostrongylidae</taxon>
        <taxon>Haemonchus</taxon>
    </lineage>
</organism>
<dbReference type="Pfam" id="PF03351">
    <property type="entry name" value="DOMON"/>
    <property type="match status" value="1"/>
</dbReference>
<reference evidence="4" key="1">
    <citation type="submission" date="2020-12" db="UniProtKB">
        <authorList>
            <consortium name="WormBaseParasite"/>
        </authorList>
    </citation>
    <scope>IDENTIFICATION</scope>
    <source>
        <strain evidence="4">MHco3</strain>
    </source>
</reference>
<dbReference type="AlphaFoldDB" id="A0A7I5E654"/>
<dbReference type="PANTHER" id="PTHR36516:SF1">
    <property type="entry name" value="DOMON DOMAIN-CONTAINING PROTEIN"/>
    <property type="match status" value="1"/>
</dbReference>
<dbReference type="InterPro" id="IPR005018">
    <property type="entry name" value="DOMON_domain"/>
</dbReference>
<feature type="domain" description="DOMON" evidence="2">
    <location>
        <begin position="38"/>
        <end position="154"/>
    </location>
</feature>
<dbReference type="Proteomes" id="UP000025227">
    <property type="component" value="Unplaced"/>
</dbReference>
<dbReference type="OrthoDB" id="5852222at2759"/>
<dbReference type="CDD" id="cd09631">
    <property type="entry name" value="DOMON_DOH"/>
    <property type="match status" value="1"/>
</dbReference>
<dbReference type="PROSITE" id="PS50836">
    <property type="entry name" value="DOMON"/>
    <property type="match status" value="1"/>
</dbReference>
<keyword evidence="3" id="KW-1185">Reference proteome</keyword>
<keyword evidence="1" id="KW-0732">Signal</keyword>
<sequence>LGHYLRLRSKFQQGPEMIVLFVVGLLVPSVLAGECSISSGDISAEIRAEGDRVKVKFVNPSIANDKWTGVAFGKKMSDLEVVLVTIKDNTPSVVTGYTNSKGPPKLDEASNVETDMLILENGNLTFQFTRPMGKHGPREHSLEGCQMWNFVRNGKFENGVFKNHRGSKIHKIEVCPAECKEGYIKKAGSFNFPTYLLYLWLLFMVLY</sequence>
<evidence type="ECO:0000313" key="3">
    <source>
        <dbReference type="Proteomes" id="UP000025227"/>
    </source>
</evidence>
<accession>A0A7I5E654</accession>
<protein>
    <submittedName>
        <fullName evidence="4">DOMON domain containing protein</fullName>
    </submittedName>
</protein>
<evidence type="ECO:0000256" key="1">
    <source>
        <dbReference type="SAM" id="SignalP"/>
    </source>
</evidence>
<dbReference type="WBParaSite" id="HCON_00022430-00001">
    <property type="protein sequence ID" value="HCON_00022430-00001"/>
    <property type="gene ID" value="HCON_00022430"/>
</dbReference>
<evidence type="ECO:0000259" key="2">
    <source>
        <dbReference type="PROSITE" id="PS50836"/>
    </source>
</evidence>
<dbReference type="PANTHER" id="PTHR36516">
    <property type="entry name" value="PROTEIN CBG04168-RELATED"/>
    <property type="match status" value="1"/>
</dbReference>
<feature type="signal peptide" evidence="1">
    <location>
        <begin position="1"/>
        <end position="32"/>
    </location>
</feature>